<dbReference type="InterPro" id="IPR003016">
    <property type="entry name" value="2-oxoA_DH_lipoyl-BS"/>
</dbReference>
<name>A0A1D7QGJ6_9SPHI</name>
<keyword evidence="2" id="KW-0450">Lipoyl</keyword>
<evidence type="ECO:0000256" key="2">
    <source>
        <dbReference type="ARBA" id="ARBA00022823"/>
    </source>
</evidence>
<dbReference type="AlphaFoldDB" id="A0A1D7QGJ6"/>
<dbReference type="Proteomes" id="UP000094313">
    <property type="component" value="Chromosome"/>
</dbReference>
<evidence type="ECO:0000313" key="5">
    <source>
        <dbReference type="Proteomes" id="UP000094313"/>
    </source>
</evidence>
<dbReference type="PROSITE" id="PS00189">
    <property type="entry name" value="LIPOYL"/>
    <property type="match status" value="1"/>
</dbReference>
<evidence type="ECO:0000313" key="4">
    <source>
        <dbReference type="EMBL" id="AOM77709.1"/>
    </source>
</evidence>
<keyword evidence="5" id="KW-1185">Reference proteome</keyword>
<dbReference type="CDD" id="cd06849">
    <property type="entry name" value="lipoyl_domain"/>
    <property type="match status" value="1"/>
</dbReference>
<dbReference type="InterPro" id="IPR000089">
    <property type="entry name" value="Biotin_lipoyl"/>
</dbReference>
<accession>A0A1D7QGJ6</accession>
<dbReference type="InterPro" id="IPR011053">
    <property type="entry name" value="Single_hybrid_motif"/>
</dbReference>
<evidence type="ECO:0000259" key="3">
    <source>
        <dbReference type="Pfam" id="PF00364"/>
    </source>
</evidence>
<organism evidence="4 5">
    <name type="scientific">Pedobacter steynii</name>
    <dbReference type="NCBI Taxonomy" id="430522"/>
    <lineage>
        <taxon>Bacteria</taxon>
        <taxon>Pseudomonadati</taxon>
        <taxon>Bacteroidota</taxon>
        <taxon>Sphingobacteriia</taxon>
        <taxon>Sphingobacteriales</taxon>
        <taxon>Sphingobacteriaceae</taxon>
        <taxon>Pedobacter</taxon>
    </lineage>
</organism>
<reference evidence="4 5" key="1">
    <citation type="submission" date="2016-08" db="EMBL/GenBank/DDBJ databases">
        <authorList>
            <person name="Seilhamer J.J."/>
        </authorList>
    </citation>
    <scope>NUCLEOTIDE SEQUENCE [LARGE SCALE GENOMIC DNA]</scope>
    <source>
        <strain evidence="4 5">DX4</strain>
    </source>
</reference>
<sequence>MKQGALANNLYLRLSIDMQDYYELYADELRYFKDEARKAFATICSSFGLQEEHVILTDTDNLFQVTFSNRKIRILVEGINWGMNTNIHFGINKRDANLYSILQLTRERKPEIPVSGNQIDQLFGYSHYLMTQATDILQGDTTFFNRQEALLKQEKERARKAIQAESDIKLSKGYLRIDTPFGESIWRKPRPLLATYYSIKDKFPHSYEVVFNEKDLLSGGTYEPIITNWKIELGEMVIKDQVICEISTDKVSVEIVSPHTGRLVWLLEEGIAFKLSTCIALLDPPLI</sequence>
<dbReference type="OrthoDB" id="754682at2"/>
<protein>
    <recommendedName>
        <fullName evidence="3">Lipoyl-binding domain-containing protein</fullName>
    </recommendedName>
</protein>
<dbReference type="SUPFAM" id="SSF51230">
    <property type="entry name" value="Single hybrid motif"/>
    <property type="match status" value="1"/>
</dbReference>
<feature type="domain" description="Lipoyl-binding" evidence="3">
    <location>
        <begin position="222"/>
        <end position="270"/>
    </location>
</feature>
<proteinExistence type="predicted"/>
<dbReference type="EMBL" id="CP017141">
    <property type="protein sequence ID" value="AOM77709.1"/>
    <property type="molecule type" value="Genomic_DNA"/>
</dbReference>
<dbReference type="Pfam" id="PF00364">
    <property type="entry name" value="Biotin_lipoyl"/>
    <property type="match status" value="1"/>
</dbReference>
<comment type="cofactor">
    <cofactor evidence="1">
        <name>(R)-lipoate</name>
        <dbReference type="ChEBI" id="CHEBI:83088"/>
    </cofactor>
</comment>
<evidence type="ECO:0000256" key="1">
    <source>
        <dbReference type="ARBA" id="ARBA00001938"/>
    </source>
</evidence>
<dbReference type="Gene3D" id="2.40.50.100">
    <property type="match status" value="1"/>
</dbReference>
<dbReference type="KEGG" id="psty:BFS30_11325"/>
<gene>
    <name evidence="4" type="ORF">BFS30_11325</name>
</gene>